<keyword evidence="1 5" id="KW-0489">Methyltransferase</keyword>
<evidence type="ECO:0000256" key="3">
    <source>
        <dbReference type="ARBA" id="ARBA00022688"/>
    </source>
</evidence>
<keyword evidence="8" id="KW-1185">Reference proteome</keyword>
<dbReference type="Gene3D" id="3.40.50.150">
    <property type="entry name" value="Vaccinia Virus protein VP39"/>
    <property type="match status" value="1"/>
</dbReference>
<dbReference type="OrthoDB" id="9801538at2"/>
<keyword evidence="2 5" id="KW-0808">Transferase</keyword>
<dbReference type="FunFam" id="3.40.50.150:FF:000028">
    <property type="entry name" value="Ubiquinone biosynthesis O-methyltransferase"/>
    <property type="match status" value="1"/>
</dbReference>
<dbReference type="InterPro" id="IPR010233">
    <property type="entry name" value="UbiG_MeTrfase"/>
</dbReference>
<evidence type="ECO:0000256" key="4">
    <source>
        <dbReference type="ARBA" id="ARBA00022691"/>
    </source>
</evidence>
<dbReference type="SUPFAM" id="SSF53335">
    <property type="entry name" value="S-adenosyl-L-methionine-dependent methyltransferases"/>
    <property type="match status" value="1"/>
</dbReference>
<dbReference type="EC" id="2.1.1.64" evidence="5"/>
<dbReference type="KEGG" id="boz:DBV39_10380"/>
<keyword evidence="4 5" id="KW-0949">S-adenosyl-L-methionine</keyword>
<dbReference type="GO" id="GO:0032259">
    <property type="term" value="P:methylation"/>
    <property type="evidence" value="ECO:0007669"/>
    <property type="project" value="UniProtKB-KW"/>
</dbReference>
<dbReference type="Pfam" id="PF13489">
    <property type="entry name" value="Methyltransf_23"/>
    <property type="match status" value="1"/>
</dbReference>
<dbReference type="InterPro" id="IPR029063">
    <property type="entry name" value="SAM-dependent_MTases_sf"/>
</dbReference>
<feature type="binding site" evidence="5">
    <location>
        <position position="104"/>
    </location>
    <ligand>
        <name>S-adenosyl-L-methionine</name>
        <dbReference type="ChEBI" id="CHEBI:59789"/>
    </ligand>
</feature>
<dbReference type="HAMAP" id="MF_00472">
    <property type="entry name" value="UbiG"/>
    <property type="match status" value="1"/>
</dbReference>
<protein>
    <recommendedName>
        <fullName evidence="5">Ubiquinone biosynthesis O-methyltransferase</fullName>
    </recommendedName>
    <alternativeName>
        <fullName evidence="5">2-polyprenyl-6-hydroxyphenol methylase</fullName>
        <ecNumber evidence="5">2.1.1.222</ecNumber>
    </alternativeName>
    <alternativeName>
        <fullName evidence="5">3-demethylubiquinone 3-O-methyltransferase</fullName>
        <ecNumber evidence="5">2.1.1.64</ecNumber>
    </alternativeName>
</protein>
<sequence length="259" mass="28443">MTQTEQPSAPTTHQSTNVSQAEIDKFSALASKWWDPNSEFKPLHAINPLRLEWIKQFLSGDSSQRGRSSDESPMAGLRCLDVGCGGGILAEAMAREGAKVKGIDLAQKSLTVARLHSLESGVEVDYQTVAVEDLALQEPEQYDVVTCMEMLEHVPEPGSIVQACAKLVKPGGWVFFSTINRNPKSFLFAIIGAEYVLNLLPRGTHQWDAFIKPSELSGSARSSGLEIQEIKGMTYNPVTEVYKLGPDTSVNYLMATRRI</sequence>
<dbReference type="CDD" id="cd02440">
    <property type="entry name" value="AdoMet_MTases"/>
    <property type="match status" value="1"/>
</dbReference>
<organism evidence="7 8">
    <name type="scientific">Orrella marina</name>
    <dbReference type="NCBI Taxonomy" id="2163011"/>
    <lineage>
        <taxon>Bacteria</taxon>
        <taxon>Pseudomonadati</taxon>
        <taxon>Pseudomonadota</taxon>
        <taxon>Betaproteobacteria</taxon>
        <taxon>Burkholderiales</taxon>
        <taxon>Alcaligenaceae</taxon>
        <taxon>Orrella</taxon>
    </lineage>
</organism>
<feature type="binding site" evidence="5">
    <location>
        <position position="83"/>
    </location>
    <ligand>
        <name>S-adenosyl-L-methionine</name>
        <dbReference type="ChEBI" id="CHEBI:59789"/>
    </ligand>
</feature>
<dbReference type="GO" id="GO:0061542">
    <property type="term" value="F:3-demethylubiquinol 3-O-methyltransferase activity"/>
    <property type="evidence" value="ECO:0007669"/>
    <property type="project" value="UniProtKB-UniRule"/>
</dbReference>
<gene>
    <name evidence="5" type="primary">ubiG</name>
    <name evidence="7" type="ORF">DBV39_10380</name>
</gene>
<dbReference type="EMBL" id="CP028901">
    <property type="protein sequence ID" value="AWB34053.1"/>
    <property type="molecule type" value="Genomic_DNA"/>
</dbReference>
<comment type="pathway">
    <text evidence="5">Cofactor biosynthesis; ubiquinone biosynthesis.</text>
</comment>
<dbReference type="PANTHER" id="PTHR43464">
    <property type="entry name" value="METHYLTRANSFERASE"/>
    <property type="match status" value="1"/>
</dbReference>
<dbReference type="AlphaFoldDB" id="A0A2R4XJW6"/>
<dbReference type="UniPathway" id="UPA00232"/>
<feature type="binding site" evidence="5">
    <location>
        <position position="50"/>
    </location>
    <ligand>
        <name>S-adenosyl-L-methionine</name>
        <dbReference type="ChEBI" id="CHEBI:59789"/>
    </ligand>
</feature>
<feature type="region of interest" description="Disordered" evidence="6">
    <location>
        <begin position="1"/>
        <end position="20"/>
    </location>
</feature>
<proteinExistence type="inferred from homology"/>
<comment type="similarity">
    <text evidence="5">Belongs to the methyltransferase superfamily. UbiG/COQ3 family.</text>
</comment>
<evidence type="ECO:0000256" key="6">
    <source>
        <dbReference type="SAM" id="MobiDB-lite"/>
    </source>
</evidence>
<comment type="function">
    <text evidence="5">O-methyltransferase that catalyzes the 2 O-methylation steps in the ubiquinone biosynthetic pathway.</text>
</comment>
<dbReference type="Proteomes" id="UP000244571">
    <property type="component" value="Chromosome"/>
</dbReference>
<accession>A0A2R4XJW6</accession>
<keyword evidence="3 5" id="KW-0831">Ubiquinone biosynthesis</keyword>
<comment type="catalytic activity">
    <reaction evidence="5">
        <text>a 3-(all-trans-polyprenyl)benzene-1,2-diol + S-adenosyl-L-methionine = a 2-methoxy-6-(all-trans-polyprenyl)phenol + S-adenosyl-L-homocysteine + H(+)</text>
        <dbReference type="Rhea" id="RHEA:31411"/>
        <dbReference type="Rhea" id="RHEA-COMP:9550"/>
        <dbReference type="Rhea" id="RHEA-COMP:9551"/>
        <dbReference type="ChEBI" id="CHEBI:15378"/>
        <dbReference type="ChEBI" id="CHEBI:57856"/>
        <dbReference type="ChEBI" id="CHEBI:59789"/>
        <dbReference type="ChEBI" id="CHEBI:62729"/>
        <dbReference type="ChEBI" id="CHEBI:62731"/>
        <dbReference type="EC" id="2.1.1.222"/>
    </reaction>
</comment>
<dbReference type="PANTHER" id="PTHR43464:SF19">
    <property type="entry name" value="UBIQUINONE BIOSYNTHESIS O-METHYLTRANSFERASE, MITOCHONDRIAL"/>
    <property type="match status" value="1"/>
</dbReference>
<dbReference type="NCBIfam" id="TIGR01983">
    <property type="entry name" value="UbiG"/>
    <property type="match status" value="1"/>
</dbReference>
<dbReference type="GO" id="GO:0102208">
    <property type="term" value="F:2-polyprenyl-6-hydroxyphenol methylase activity"/>
    <property type="evidence" value="ECO:0007669"/>
    <property type="project" value="UniProtKB-EC"/>
</dbReference>
<dbReference type="EC" id="2.1.1.222" evidence="5"/>
<evidence type="ECO:0000313" key="8">
    <source>
        <dbReference type="Proteomes" id="UP000244571"/>
    </source>
</evidence>
<evidence type="ECO:0000256" key="1">
    <source>
        <dbReference type="ARBA" id="ARBA00022603"/>
    </source>
</evidence>
<evidence type="ECO:0000256" key="2">
    <source>
        <dbReference type="ARBA" id="ARBA00022679"/>
    </source>
</evidence>
<dbReference type="GO" id="GO:0010420">
    <property type="term" value="F:polyprenyldihydroxybenzoate methyltransferase activity"/>
    <property type="evidence" value="ECO:0007669"/>
    <property type="project" value="InterPro"/>
</dbReference>
<name>A0A2R4XJW6_9BURK</name>
<evidence type="ECO:0000313" key="7">
    <source>
        <dbReference type="EMBL" id="AWB34053.1"/>
    </source>
</evidence>
<dbReference type="RefSeq" id="WP_108621469.1">
    <property type="nucleotide sequence ID" value="NZ_CP028901.1"/>
</dbReference>
<reference evidence="7 8" key="1">
    <citation type="submission" date="2018-04" db="EMBL/GenBank/DDBJ databases">
        <title>Bordetella sp. HZ20 isolated from seawater.</title>
        <authorList>
            <person name="Sun C."/>
        </authorList>
    </citation>
    <scope>NUCLEOTIDE SEQUENCE [LARGE SCALE GENOMIC DNA]</scope>
    <source>
        <strain evidence="7 8">HZ20</strain>
    </source>
</reference>
<evidence type="ECO:0000256" key="5">
    <source>
        <dbReference type="HAMAP-Rule" id="MF_00472"/>
    </source>
</evidence>
<feature type="binding site" evidence="5">
    <location>
        <position position="148"/>
    </location>
    <ligand>
        <name>S-adenosyl-L-methionine</name>
        <dbReference type="ChEBI" id="CHEBI:59789"/>
    </ligand>
</feature>
<comment type="catalytic activity">
    <reaction evidence="5">
        <text>a 3-demethylubiquinol + S-adenosyl-L-methionine = a ubiquinol + S-adenosyl-L-homocysteine + H(+)</text>
        <dbReference type="Rhea" id="RHEA:44380"/>
        <dbReference type="Rhea" id="RHEA-COMP:9566"/>
        <dbReference type="Rhea" id="RHEA-COMP:10914"/>
        <dbReference type="ChEBI" id="CHEBI:15378"/>
        <dbReference type="ChEBI" id="CHEBI:17976"/>
        <dbReference type="ChEBI" id="CHEBI:57856"/>
        <dbReference type="ChEBI" id="CHEBI:59789"/>
        <dbReference type="ChEBI" id="CHEBI:84422"/>
        <dbReference type="EC" id="2.1.1.64"/>
    </reaction>
</comment>